<protein>
    <submittedName>
        <fullName evidence="1">Uncharacterized protein</fullName>
    </submittedName>
</protein>
<dbReference type="EMBL" id="CP013234">
    <property type="protein sequence ID" value="AMP06135.1"/>
    <property type="molecule type" value="Genomic_DNA"/>
</dbReference>
<dbReference type="KEGG" id="cpra:CPter91_3814"/>
<dbReference type="RefSeq" id="WP_061942456.1">
    <property type="nucleotide sequence ID" value="NZ_CP013234.1"/>
</dbReference>
<sequence length="135" mass="15058">MDSSPKKESALPSSAQRLFQALAAMAGDGVELTASALCERAGISRNALYRYNPEIVQLLHKLKKKEVDTTAETKHLIAALRSENDALRLQITQIAALVDHYFAAWQDASELLKRRESDLTHLRKSNNTELVSVRK</sequence>
<dbReference type="OrthoDB" id="9152424at2"/>
<name>A0A127Q8F6_9BURK</name>
<dbReference type="AlphaFoldDB" id="A0A127Q8F6"/>
<evidence type="ECO:0000313" key="2">
    <source>
        <dbReference type="Proteomes" id="UP000074561"/>
    </source>
</evidence>
<accession>A0A127Q8F6</accession>
<reference evidence="1 2" key="1">
    <citation type="submission" date="2015-11" db="EMBL/GenBank/DDBJ databases">
        <title>Exploring the genomic traits of fungus-feeding bacterial genus Collimonas.</title>
        <authorList>
            <person name="Song C."/>
            <person name="Schmidt R."/>
            <person name="de Jager V."/>
            <person name="Krzyzanowska D."/>
            <person name="Jongedijk E."/>
            <person name="Cankar K."/>
            <person name="Beekwilder J."/>
            <person name="van Veen A."/>
            <person name="de Boer W."/>
            <person name="van Veen J.A."/>
            <person name="Garbeva P."/>
        </authorList>
    </citation>
    <scope>NUCLEOTIDE SEQUENCE [LARGE SCALE GENOMIC DNA]</scope>
    <source>
        <strain evidence="1 2">Ter91</strain>
    </source>
</reference>
<organism evidence="1 2">
    <name type="scientific">Collimonas pratensis</name>
    <dbReference type="NCBI Taxonomy" id="279113"/>
    <lineage>
        <taxon>Bacteria</taxon>
        <taxon>Pseudomonadati</taxon>
        <taxon>Pseudomonadota</taxon>
        <taxon>Betaproteobacteria</taxon>
        <taxon>Burkholderiales</taxon>
        <taxon>Oxalobacteraceae</taxon>
        <taxon>Collimonas</taxon>
    </lineage>
</organism>
<dbReference type="Gene3D" id="1.10.357.10">
    <property type="entry name" value="Tetracycline Repressor, domain 2"/>
    <property type="match status" value="1"/>
</dbReference>
<dbReference type="Proteomes" id="UP000074561">
    <property type="component" value="Chromosome"/>
</dbReference>
<gene>
    <name evidence="1" type="ORF">CPter91_3814</name>
</gene>
<evidence type="ECO:0000313" key="1">
    <source>
        <dbReference type="EMBL" id="AMP06135.1"/>
    </source>
</evidence>
<proteinExistence type="predicted"/>
<dbReference type="STRING" id="279113.CPter91_3814"/>
<dbReference type="PATRIC" id="fig|279113.9.peg.3786"/>